<dbReference type="InterPro" id="IPR027372">
    <property type="entry name" value="Phytase-like_dom"/>
</dbReference>
<reference evidence="2 3" key="1">
    <citation type="submission" date="2018-08" db="EMBL/GenBank/DDBJ databases">
        <title>Parvularcula sp. SM1705, isolated from surface water of the South Sea China.</title>
        <authorList>
            <person name="Sun L."/>
        </authorList>
    </citation>
    <scope>NUCLEOTIDE SEQUENCE [LARGE SCALE GENOMIC DNA]</scope>
    <source>
        <strain evidence="2 3">SM1705</strain>
    </source>
</reference>
<accession>A0A371RFK9</accession>
<evidence type="ECO:0000313" key="2">
    <source>
        <dbReference type="EMBL" id="RFB04238.1"/>
    </source>
</evidence>
<dbReference type="InterPro" id="IPR014567">
    <property type="entry name" value="UCP031900"/>
</dbReference>
<gene>
    <name evidence="2" type="ORF">DX908_02425</name>
</gene>
<feature type="domain" description="Phytase-like" evidence="1">
    <location>
        <begin position="48"/>
        <end position="293"/>
    </location>
</feature>
<dbReference type="RefSeq" id="WP_116390866.1">
    <property type="nucleotide sequence ID" value="NZ_QUQO01000001.1"/>
</dbReference>
<evidence type="ECO:0000313" key="3">
    <source>
        <dbReference type="Proteomes" id="UP000264589"/>
    </source>
</evidence>
<dbReference type="EMBL" id="QUQO01000001">
    <property type="protein sequence ID" value="RFB04238.1"/>
    <property type="molecule type" value="Genomic_DNA"/>
</dbReference>
<sequence length="339" mass="37037">MSPFLALLLAAQPTVIDVVANPFPNDLSGRLGCTQFESGISLEGEPVIGGLSAMRIDGDQITLIGDDALAYSGEVIRNEDGFIRGLKDLSRLPLTNKKGEHLAKSRGDSEGLALYGSGAIVSLERKHRISRFRITDKGWTEDFPLYEETSKRLKPNQGFEALTELKDGRLLAISEGKDEDGLAHVVLLTREGDRWEAVETSYRPGADFNVTDVSVDPKTGDLFVLERAFSRMRGPRARLARVAAPDLYEGAVMEGDEMVRLSALNGVDNMEGLQMERRADGALLAQMISDDNYNRLQQTVVMGFRIDEARCSASAIARNAARARSEAVPQGAVEADKDH</sequence>
<dbReference type="Pfam" id="PF13449">
    <property type="entry name" value="Phytase-like"/>
    <property type="match status" value="1"/>
</dbReference>
<name>A0A371RFK9_9PROT</name>
<evidence type="ECO:0000259" key="1">
    <source>
        <dbReference type="Pfam" id="PF13449"/>
    </source>
</evidence>
<dbReference type="AlphaFoldDB" id="A0A371RFK9"/>
<dbReference type="Proteomes" id="UP000264589">
    <property type="component" value="Unassembled WGS sequence"/>
</dbReference>
<protein>
    <recommendedName>
        <fullName evidence="1">Phytase-like domain-containing protein</fullName>
    </recommendedName>
</protein>
<dbReference type="InParanoid" id="A0A371RFK9"/>
<comment type="caution">
    <text evidence="2">The sequence shown here is derived from an EMBL/GenBank/DDBJ whole genome shotgun (WGS) entry which is preliminary data.</text>
</comment>
<proteinExistence type="predicted"/>
<dbReference type="PIRSF" id="PIRSF031900">
    <property type="entry name" value="UCP031900"/>
    <property type="match status" value="1"/>
</dbReference>
<dbReference type="OrthoDB" id="9798693at2"/>
<organism evidence="2 3">
    <name type="scientific">Parvularcula marina</name>
    <dbReference type="NCBI Taxonomy" id="2292771"/>
    <lineage>
        <taxon>Bacteria</taxon>
        <taxon>Pseudomonadati</taxon>
        <taxon>Pseudomonadota</taxon>
        <taxon>Alphaproteobacteria</taxon>
        <taxon>Parvularculales</taxon>
        <taxon>Parvularculaceae</taxon>
        <taxon>Parvularcula</taxon>
    </lineage>
</organism>
<keyword evidence="3" id="KW-1185">Reference proteome</keyword>